<evidence type="ECO:0000313" key="1">
    <source>
        <dbReference type="EMBL" id="KAJ3140804.1"/>
    </source>
</evidence>
<name>A0AAD5T9X9_9FUNG</name>
<sequence>MQDREMQLPSAATADYTHLQLSPIISICNTSPAIDLTLLSFGKSKVCASNESKYYLHQRTQEPRTPESASDAEEKSFLSDSVHSSLWSPSPTSLSTSPVVANAAPMNYESNEGNFVHVSELSESAKAILELSKSNKQLQESFQTKLEKRHGKNSRLKLIHAKPVKQNLRKPVIDSRILFENVFKQKFKKTHQKNLKISVSLLVPNVKQENIEAVTS</sequence>
<keyword evidence="2" id="KW-1185">Reference proteome</keyword>
<reference evidence="1" key="1">
    <citation type="submission" date="2020-05" db="EMBL/GenBank/DDBJ databases">
        <title>Phylogenomic resolution of chytrid fungi.</title>
        <authorList>
            <person name="Stajich J.E."/>
            <person name="Amses K."/>
            <person name="Simmons R."/>
            <person name="Seto K."/>
            <person name="Myers J."/>
            <person name="Bonds A."/>
            <person name="Quandt C.A."/>
            <person name="Barry K."/>
            <person name="Liu P."/>
            <person name="Grigoriev I."/>
            <person name="Longcore J.E."/>
            <person name="James T.Y."/>
        </authorList>
    </citation>
    <scope>NUCLEOTIDE SEQUENCE</scope>
    <source>
        <strain evidence="1">JEL0513</strain>
    </source>
</reference>
<gene>
    <name evidence="1" type="ORF">HK100_009118</name>
</gene>
<dbReference type="AlphaFoldDB" id="A0AAD5T9X9"/>
<comment type="caution">
    <text evidence="1">The sequence shown here is derived from an EMBL/GenBank/DDBJ whole genome shotgun (WGS) entry which is preliminary data.</text>
</comment>
<evidence type="ECO:0000313" key="2">
    <source>
        <dbReference type="Proteomes" id="UP001211907"/>
    </source>
</evidence>
<proteinExistence type="predicted"/>
<protein>
    <submittedName>
        <fullName evidence="1">Uncharacterized protein</fullName>
    </submittedName>
</protein>
<organism evidence="1 2">
    <name type="scientific">Physocladia obscura</name>
    <dbReference type="NCBI Taxonomy" id="109957"/>
    <lineage>
        <taxon>Eukaryota</taxon>
        <taxon>Fungi</taxon>
        <taxon>Fungi incertae sedis</taxon>
        <taxon>Chytridiomycota</taxon>
        <taxon>Chytridiomycota incertae sedis</taxon>
        <taxon>Chytridiomycetes</taxon>
        <taxon>Chytridiales</taxon>
        <taxon>Chytriomycetaceae</taxon>
        <taxon>Physocladia</taxon>
    </lineage>
</organism>
<dbReference type="Proteomes" id="UP001211907">
    <property type="component" value="Unassembled WGS sequence"/>
</dbReference>
<dbReference type="EMBL" id="JADGJH010000046">
    <property type="protein sequence ID" value="KAJ3140804.1"/>
    <property type="molecule type" value="Genomic_DNA"/>
</dbReference>
<accession>A0AAD5T9X9</accession>